<sequence>MSAQISFLDGTYTLIHIPLDLYNTFLQPILRVLIPQTQSLRVDGSSMHHEDLDGLSAENQHGFLNISVTPLECSIVCHTSWARNVFDAMVNSLPAHKSRAISGLAESYMILSVISADLDAASRVLDLSSPLALAGIPIFFITTYYSDFILVPSRERHNVMDALHDKGFELSDTTNASFVISRKNSASHHHSASPPGTPPPSNNDELQSRTFRLLRKRSVSPRVEPGLELVQCSGRDMSQLADAYGPRSSVSRRHAPTDNRDAWIENVDTKFYTAVVSVLVSQPRFVSVTLAQDDPPSLLVDKSLLPMFGDSIVGDKDAILVPIFLDLVNLPSEVTGIVCGVSGRLVHDMKMTATSELSYLSTARAGVVILPEQQSTRALGILKPLLEQESKRP</sequence>
<evidence type="ECO:0000256" key="1">
    <source>
        <dbReference type="SAM" id="MobiDB-lite"/>
    </source>
</evidence>
<gene>
    <name evidence="3" type="ORF">C2857_005273</name>
</gene>
<accession>A0A7S9KPF6</accession>
<evidence type="ECO:0000313" key="4">
    <source>
        <dbReference type="Proteomes" id="UP000594364"/>
    </source>
</evidence>
<dbReference type="InterPro" id="IPR045865">
    <property type="entry name" value="ACT-like_dom_sf"/>
</dbReference>
<dbReference type="EMBL" id="CP031386">
    <property type="protein sequence ID" value="QPG96793.1"/>
    <property type="molecule type" value="Genomic_DNA"/>
</dbReference>
<dbReference type="PANTHER" id="PTHR31131:SF6">
    <property type="entry name" value="CASTOR ACT DOMAIN-CONTAINING PROTEIN"/>
    <property type="match status" value="1"/>
</dbReference>
<feature type="domain" description="CASTOR ACT" evidence="2">
    <location>
        <begin position="106"/>
        <end position="165"/>
    </location>
</feature>
<dbReference type="Gene3D" id="3.30.2130.10">
    <property type="entry name" value="VC0802-like"/>
    <property type="match status" value="1"/>
</dbReference>
<feature type="region of interest" description="Disordered" evidence="1">
    <location>
        <begin position="182"/>
        <end position="206"/>
    </location>
</feature>
<evidence type="ECO:0000259" key="2">
    <source>
        <dbReference type="Pfam" id="PF13840"/>
    </source>
</evidence>
<dbReference type="Proteomes" id="UP000594364">
    <property type="component" value="Chromosome 2"/>
</dbReference>
<proteinExistence type="predicted"/>
<evidence type="ECO:0000313" key="3">
    <source>
        <dbReference type="EMBL" id="QPG96793.1"/>
    </source>
</evidence>
<dbReference type="InterPro" id="IPR027795">
    <property type="entry name" value="CASTOR_ACT_dom"/>
</dbReference>
<organism evidence="3 4">
    <name type="scientific">Epichloe festucae (strain Fl1)</name>
    <dbReference type="NCBI Taxonomy" id="877507"/>
    <lineage>
        <taxon>Eukaryota</taxon>
        <taxon>Fungi</taxon>
        <taxon>Dikarya</taxon>
        <taxon>Ascomycota</taxon>
        <taxon>Pezizomycotina</taxon>
        <taxon>Sordariomycetes</taxon>
        <taxon>Hypocreomycetidae</taxon>
        <taxon>Hypocreales</taxon>
        <taxon>Clavicipitaceae</taxon>
        <taxon>Epichloe</taxon>
    </lineage>
</organism>
<dbReference type="Pfam" id="PF13840">
    <property type="entry name" value="ACT_7"/>
    <property type="match status" value="1"/>
</dbReference>
<protein>
    <recommendedName>
        <fullName evidence="2">CASTOR ACT domain-containing protein</fullName>
    </recommendedName>
</protein>
<dbReference type="InterPro" id="IPR051719">
    <property type="entry name" value="CASTOR_mTORC1"/>
</dbReference>
<dbReference type="OrthoDB" id="58529at2759"/>
<dbReference type="PANTHER" id="PTHR31131">
    <property type="entry name" value="CHROMOSOME 1, WHOLE GENOME SHOTGUN SEQUENCE"/>
    <property type="match status" value="1"/>
</dbReference>
<reference evidence="3 4" key="1">
    <citation type="journal article" date="2018" name="PLoS Genet.">
        <title>Repeat elements organise 3D genome structure and mediate transcription in the filamentous fungus Epichloe festucae.</title>
        <authorList>
            <person name="Winter D.J."/>
            <person name="Ganley A.R.D."/>
            <person name="Young C.A."/>
            <person name="Liachko I."/>
            <person name="Schardl C.L."/>
            <person name="Dupont P.Y."/>
            <person name="Berry D."/>
            <person name="Ram A."/>
            <person name="Scott B."/>
            <person name="Cox M.P."/>
        </authorList>
    </citation>
    <scope>NUCLEOTIDE SEQUENCE [LARGE SCALE GENOMIC DNA]</scope>
    <source>
        <strain evidence="3 4">Fl1</strain>
    </source>
</reference>
<dbReference type="AlphaFoldDB" id="A0A7S9KPF6"/>
<dbReference type="SUPFAM" id="SSF55021">
    <property type="entry name" value="ACT-like"/>
    <property type="match status" value="1"/>
</dbReference>
<name>A0A7S9KPF6_EPIFF</name>
<dbReference type="GO" id="GO:0006520">
    <property type="term" value="P:amino acid metabolic process"/>
    <property type="evidence" value="ECO:0007669"/>
    <property type="project" value="UniProtKB-ARBA"/>
</dbReference>
<dbReference type="GO" id="GO:0046394">
    <property type="term" value="P:carboxylic acid biosynthetic process"/>
    <property type="evidence" value="ECO:0007669"/>
    <property type="project" value="UniProtKB-ARBA"/>
</dbReference>
<keyword evidence="4" id="KW-1185">Reference proteome</keyword>